<feature type="transmembrane region" description="Helical" evidence="8">
    <location>
        <begin position="111"/>
        <end position="129"/>
    </location>
</feature>
<keyword evidence="3" id="KW-0328">Glycosyltransferase</keyword>
<dbReference type="GO" id="GO:0005886">
    <property type="term" value="C:plasma membrane"/>
    <property type="evidence" value="ECO:0007669"/>
    <property type="project" value="UniProtKB-SubCell"/>
</dbReference>
<feature type="transmembrane region" description="Helical" evidence="8">
    <location>
        <begin position="305"/>
        <end position="323"/>
    </location>
</feature>
<feature type="transmembrane region" description="Helical" evidence="8">
    <location>
        <begin position="205"/>
        <end position="225"/>
    </location>
</feature>
<feature type="domain" description="Glycosyltransferase RgtA/B/C/D-like" evidence="9">
    <location>
        <begin position="61"/>
        <end position="219"/>
    </location>
</feature>
<keyword evidence="7 8" id="KW-0472">Membrane</keyword>
<protein>
    <submittedName>
        <fullName evidence="10">Glycosyl transferase family protein</fullName>
    </submittedName>
</protein>
<feature type="transmembrane region" description="Helical" evidence="8">
    <location>
        <begin position="418"/>
        <end position="437"/>
    </location>
</feature>
<dbReference type="EMBL" id="AP011670">
    <property type="protein sequence ID" value="BAL53873.1"/>
    <property type="molecule type" value="Genomic_DNA"/>
</dbReference>
<evidence type="ECO:0000313" key="10">
    <source>
        <dbReference type="EMBL" id="BAL53873.1"/>
    </source>
</evidence>
<sequence>MGSDAWRARLLLLMVLLPYTLHVGTPSLWDANEAFYVEGPREMRETGNWLTPRFNFTEKLNKPILPYWLVLLSFHIFGVSEWAERVVILACVIGAVLVTYQLGLLLFDRWIALWGALILATSPKVMLVARRSLIDALLTLTILVAIFGLISGWRHRQRAHFALGYAAVGAGVLTKGLLGGVLPAGAIAFFLLFTRRLRTLARFHLGLGALVIVGIAAPWFALMTWRYGWGYLSSFFIGEHVSRYLHGTYGARRPIWYYLPTLLGEFAPWSFFLPLALAIAWKRIRSEPLDREKDQELPALTRDGLVLLLSWFLFGFGFFSLSAAKQNEYLLPLYPAAALLVAHLFAALESRTEGRRCGGVLLTIGLLSAALLAAARLWIHVARALFPESGLAHLPALVLGGTVLGLLWSAWSRRPSRALSALVVAMASVHASLAGLLPEIERYRPIRPLAERIRQEAGPEDLVGYYRYTAPSLCYYTRRRIFEIFTPDDLHALLRSGKRIFCVMWERDVRALTSQQEGTLKILECRPSLFPLRMRDVQHLRHPDGLERVCLVTNR</sequence>
<dbReference type="Pfam" id="PF13231">
    <property type="entry name" value="PMT_2"/>
    <property type="match status" value="1"/>
</dbReference>
<organism evidence="10">
    <name type="scientific">uncultured Acidobacteriota bacterium</name>
    <dbReference type="NCBI Taxonomy" id="171953"/>
    <lineage>
        <taxon>Bacteria</taxon>
        <taxon>Pseudomonadati</taxon>
        <taxon>Acidobacteriota</taxon>
        <taxon>environmental samples</taxon>
    </lineage>
</organism>
<dbReference type="InterPro" id="IPR038731">
    <property type="entry name" value="RgtA/B/C-like"/>
</dbReference>
<evidence type="ECO:0000256" key="2">
    <source>
        <dbReference type="ARBA" id="ARBA00022475"/>
    </source>
</evidence>
<evidence type="ECO:0000256" key="8">
    <source>
        <dbReference type="SAM" id="Phobius"/>
    </source>
</evidence>
<keyword evidence="6 8" id="KW-1133">Transmembrane helix</keyword>
<dbReference type="InterPro" id="IPR050297">
    <property type="entry name" value="LipidA_mod_glycosyltrf_83"/>
</dbReference>
<feature type="transmembrane region" description="Helical" evidence="8">
    <location>
        <begin position="266"/>
        <end position="284"/>
    </location>
</feature>
<dbReference type="PANTHER" id="PTHR33908:SF3">
    <property type="entry name" value="UNDECAPRENYL PHOSPHATE-ALPHA-4-AMINO-4-DEOXY-L-ARABINOSE ARABINOSYL TRANSFERASE"/>
    <property type="match status" value="1"/>
</dbReference>
<feature type="transmembrane region" description="Helical" evidence="8">
    <location>
        <begin position="64"/>
        <end position="79"/>
    </location>
</feature>
<feature type="transmembrane region" description="Helical" evidence="8">
    <location>
        <begin position="165"/>
        <end position="193"/>
    </location>
</feature>
<feature type="transmembrane region" description="Helical" evidence="8">
    <location>
        <begin position="329"/>
        <end position="348"/>
    </location>
</feature>
<feature type="transmembrane region" description="Helical" evidence="8">
    <location>
        <begin position="136"/>
        <end position="153"/>
    </location>
</feature>
<evidence type="ECO:0000256" key="7">
    <source>
        <dbReference type="ARBA" id="ARBA00023136"/>
    </source>
</evidence>
<dbReference type="GO" id="GO:0016763">
    <property type="term" value="F:pentosyltransferase activity"/>
    <property type="evidence" value="ECO:0007669"/>
    <property type="project" value="TreeGrafter"/>
</dbReference>
<comment type="subcellular location">
    <subcellularLocation>
        <location evidence="1">Cell membrane</location>
        <topology evidence="1">Multi-pass membrane protein</topology>
    </subcellularLocation>
</comment>
<proteinExistence type="predicted"/>
<evidence type="ECO:0000256" key="1">
    <source>
        <dbReference type="ARBA" id="ARBA00004651"/>
    </source>
</evidence>
<keyword evidence="4 10" id="KW-0808">Transferase</keyword>
<dbReference type="GO" id="GO:0010041">
    <property type="term" value="P:response to iron(III) ion"/>
    <property type="evidence" value="ECO:0007669"/>
    <property type="project" value="TreeGrafter"/>
</dbReference>
<dbReference type="PANTHER" id="PTHR33908">
    <property type="entry name" value="MANNOSYLTRANSFERASE YKCB-RELATED"/>
    <property type="match status" value="1"/>
</dbReference>
<evidence type="ECO:0000256" key="6">
    <source>
        <dbReference type="ARBA" id="ARBA00022989"/>
    </source>
</evidence>
<dbReference type="GO" id="GO:0009103">
    <property type="term" value="P:lipopolysaccharide biosynthetic process"/>
    <property type="evidence" value="ECO:0007669"/>
    <property type="project" value="UniProtKB-ARBA"/>
</dbReference>
<reference evidence="10" key="2">
    <citation type="journal article" date="2012" name="PLoS ONE">
        <title>A Deeply Branching Thermophilic Bacterium with an Ancient Acetyl-CoA Pathway Dominates a Subsurface Ecosystem.</title>
        <authorList>
            <person name="Takami H."/>
            <person name="Noguchi H."/>
            <person name="Takaki Y."/>
            <person name="Uchiyama I."/>
            <person name="Toyoda A."/>
            <person name="Nishi S."/>
            <person name="Chee G.-J."/>
            <person name="Arai W."/>
            <person name="Nunoura T."/>
            <person name="Itoh T."/>
            <person name="Hattori M."/>
            <person name="Takai K."/>
        </authorList>
    </citation>
    <scope>NUCLEOTIDE SEQUENCE</scope>
</reference>
<reference evidence="10" key="1">
    <citation type="journal article" date="2005" name="Environ. Microbiol.">
        <title>Genetic and functional properties of uncultivated thermophilic crenarchaeotes from a subsurface gold mine as revealed by analysis of genome fragments.</title>
        <authorList>
            <person name="Nunoura T."/>
            <person name="Hirayama H."/>
            <person name="Takami H."/>
            <person name="Oida H."/>
            <person name="Nishi S."/>
            <person name="Shimamura S."/>
            <person name="Suzuki Y."/>
            <person name="Inagaki F."/>
            <person name="Takai K."/>
            <person name="Nealson K.H."/>
            <person name="Horikoshi K."/>
        </authorList>
    </citation>
    <scope>NUCLEOTIDE SEQUENCE</scope>
</reference>
<name>H5SCI7_9BACT</name>
<feature type="transmembrane region" description="Helical" evidence="8">
    <location>
        <begin position="391"/>
        <end position="411"/>
    </location>
</feature>
<dbReference type="AlphaFoldDB" id="H5SCI7"/>
<gene>
    <name evidence="10" type="ORF">HGMM_F10H10C08</name>
</gene>
<evidence type="ECO:0000256" key="4">
    <source>
        <dbReference type="ARBA" id="ARBA00022679"/>
    </source>
</evidence>
<feature type="transmembrane region" description="Helical" evidence="8">
    <location>
        <begin position="360"/>
        <end position="379"/>
    </location>
</feature>
<keyword evidence="5 8" id="KW-0812">Transmembrane</keyword>
<evidence type="ECO:0000259" key="9">
    <source>
        <dbReference type="Pfam" id="PF13231"/>
    </source>
</evidence>
<evidence type="ECO:0000256" key="3">
    <source>
        <dbReference type="ARBA" id="ARBA00022676"/>
    </source>
</evidence>
<accession>H5SCI7</accession>
<evidence type="ECO:0000256" key="5">
    <source>
        <dbReference type="ARBA" id="ARBA00022692"/>
    </source>
</evidence>
<keyword evidence="2" id="KW-1003">Cell membrane</keyword>
<feature type="transmembrane region" description="Helical" evidence="8">
    <location>
        <begin position="86"/>
        <end position="105"/>
    </location>
</feature>